<protein>
    <submittedName>
        <fullName evidence="2">Uncharacterized protein</fullName>
    </submittedName>
</protein>
<reference evidence="2 3" key="1">
    <citation type="journal article" date="2019" name="Commun. Biol.">
        <title>The bagworm genome reveals a unique fibroin gene that provides high tensile strength.</title>
        <authorList>
            <person name="Kono N."/>
            <person name="Nakamura H."/>
            <person name="Ohtoshi R."/>
            <person name="Tomita M."/>
            <person name="Numata K."/>
            <person name="Arakawa K."/>
        </authorList>
    </citation>
    <scope>NUCLEOTIDE SEQUENCE [LARGE SCALE GENOMIC DNA]</scope>
</reference>
<evidence type="ECO:0000313" key="2">
    <source>
        <dbReference type="EMBL" id="GBP79162.1"/>
    </source>
</evidence>
<name>A0A4C1YW60_EUMVA</name>
<gene>
    <name evidence="2" type="ORF">EVAR_62063_1</name>
</gene>
<dbReference type="AlphaFoldDB" id="A0A4C1YW60"/>
<dbReference type="EMBL" id="BGZK01001403">
    <property type="protein sequence ID" value="GBP79162.1"/>
    <property type="molecule type" value="Genomic_DNA"/>
</dbReference>
<feature type="region of interest" description="Disordered" evidence="1">
    <location>
        <begin position="34"/>
        <end position="56"/>
    </location>
</feature>
<comment type="caution">
    <text evidence="2">The sequence shown here is derived from an EMBL/GenBank/DDBJ whole genome shotgun (WGS) entry which is preliminary data.</text>
</comment>
<dbReference type="Proteomes" id="UP000299102">
    <property type="component" value="Unassembled WGS sequence"/>
</dbReference>
<proteinExistence type="predicted"/>
<keyword evidence="3" id="KW-1185">Reference proteome</keyword>
<evidence type="ECO:0000313" key="3">
    <source>
        <dbReference type="Proteomes" id="UP000299102"/>
    </source>
</evidence>
<sequence>MRPCSIKTEAIDLQEPVDCEPLNYLSFDGAGPRVRAPRPCRGGPISPQSRHPAKPAPGPLCLIHSVYLGSLRTTPTCALFLNDSPRTLQALHCGAGLSLQKVPVIVIITGPGPTFDFDLSLSLDPDSQPPSRYRFCP</sequence>
<evidence type="ECO:0000256" key="1">
    <source>
        <dbReference type="SAM" id="MobiDB-lite"/>
    </source>
</evidence>
<accession>A0A4C1YW60</accession>
<organism evidence="2 3">
    <name type="scientific">Eumeta variegata</name>
    <name type="common">Bagworm moth</name>
    <name type="synonym">Eumeta japonica</name>
    <dbReference type="NCBI Taxonomy" id="151549"/>
    <lineage>
        <taxon>Eukaryota</taxon>
        <taxon>Metazoa</taxon>
        <taxon>Ecdysozoa</taxon>
        <taxon>Arthropoda</taxon>
        <taxon>Hexapoda</taxon>
        <taxon>Insecta</taxon>
        <taxon>Pterygota</taxon>
        <taxon>Neoptera</taxon>
        <taxon>Endopterygota</taxon>
        <taxon>Lepidoptera</taxon>
        <taxon>Glossata</taxon>
        <taxon>Ditrysia</taxon>
        <taxon>Tineoidea</taxon>
        <taxon>Psychidae</taxon>
        <taxon>Oiketicinae</taxon>
        <taxon>Eumeta</taxon>
    </lineage>
</organism>